<feature type="transmembrane region" description="Helical" evidence="11">
    <location>
        <begin position="254"/>
        <end position="279"/>
    </location>
</feature>
<dbReference type="GO" id="GO:0005789">
    <property type="term" value="C:endoplasmic reticulum membrane"/>
    <property type="evidence" value="ECO:0007669"/>
    <property type="project" value="UniProtKB-SubCell"/>
</dbReference>
<dbReference type="PIRSF" id="PIRSF005225">
    <property type="entry name" value="LAG1_LAC1"/>
    <property type="match status" value="1"/>
</dbReference>
<comment type="catalytic activity">
    <reaction evidence="9">
        <text>sphinganine + octadecanoyl-CoA = N-(octadecanoyl)-sphinganine + CoA + H(+)</text>
        <dbReference type="Rhea" id="RHEA:36547"/>
        <dbReference type="ChEBI" id="CHEBI:15378"/>
        <dbReference type="ChEBI" id="CHEBI:57287"/>
        <dbReference type="ChEBI" id="CHEBI:57394"/>
        <dbReference type="ChEBI" id="CHEBI:57817"/>
        <dbReference type="ChEBI" id="CHEBI:67033"/>
    </reaction>
    <physiologicalReaction direction="left-to-right" evidence="9">
        <dbReference type="Rhea" id="RHEA:36548"/>
    </physiologicalReaction>
</comment>
<feature type="transmembrane region" description="Helical" evidence="11">
    <location>
        <begin position="34"/>
        <end position="51"/>
    </location>
</feature>
<proteinExistence type="predicted"/>
<sequence length="346" mass="40508">MAEFLRTLWGELIWLLAPGRRKDPEFPHVSCANLLYPLPMAVGVLSIRYLFFRYCFKPLGVYLGVKDKRARMAPPNRVLEQAYVKWKKVPHSEIVGLTKHMDMSERQIERWLRLRKKQDRPSVLIKFCEGCWRFTYYSCIFVYGVVVLWDKPWLWDISQSWVDYPHSQVVSSGLWWYYMIALSFYVSLFFSQFFDVKRKDFWQMLVHHIAAILLIAFSWLAGACRVGSLVLVVHDCGDIFLEAAKIAKYANYHLVCSVCFCIFATLWIITRLGIFPLWIIKHTLIDTPELAPDFNAFYIINGMLITLEVLHVYWTYLILKIAVQAAGEGKMQKDVRSSTDDDTNEN</sequence>
<keyword evidence="14" id="KW-1185">Reference proteome</keyword>
<dbReference type="PANTHER" id="PTHR12560">
    <property type="entry name" value="LONGEVITY ASSURANCE FACTOR 1 LAG1"/>
    <property type="match status" value="1"/>
</dbReference>
<keyword evidence="7" id="KW-0443">Lipid metabolism</keyword>
<dbReference type="PROSITE" id="PS50922">
    <property type="entry name" value="TLC"/>
    <property type="match status" value="1"/>
</dbReference>
<keyword evidence="5 10" id="KW-0812">Transmembrane</keyword>
<evidence type="ECO:0000256" key="11">
    <source>
        <dbReference type="SAM" id="Phobius"/>
    </source>
</evidence>
<comment type="pathway">
    <text evidence="4">Sphingolipid metabolism.</text>
</comment>
<comment type="caution">
    <text evidence="13">The sequence shown here is derived from an EMBL/GenBank/DDBJ whole genome shotgun (WGS) entry which is preliminary data.</text>
</comment>
<dbReference type="Gene3D" id="1.10.10.60">
    <property type="entry name" value="Homeodomain-like"/>
    <property type="match status" value="1"/>
</dbReference>
<dbReference type="GO" id="GO:0046513">
    <property type="term" value="P:ceramide biosynthetic process"/>
    <property type="evidence" value="ECO:0007669"/>
    <property type="project" value="InterPro"/>
</dbReference>
<dbReference type="InterPro" id="IPR001356">
    <property type="entry name" value="HD"/>
</dbReference>
<dbReference type="CDD" id="cd00086">
    <property type="entry name" value="homeodomain"/>
    <property type="match status" value="1"/>
</dbReference>
<dbReference type="Proteomes" id="UP001168821">
    <property type="component" value="Unassembled WGS sequence"/>
</dbReference>
<gene>
    <name evidence="13" type="ORF">Zmor_017021</name>
</gene>
<evidence type="ECO:0000259" key="12">
    <source>
        <dbReference type="PROSITE" id="PS50922"/>
    </source>
</evidence>
<dbReference type="SMART" id="SM00724">
    <property type="entry name" value="TLC"/>
    <property type="match status" value="1"/>
</dbReference>
<comment type="subcellular location">
    <subcellularLocation>
        <location evidence="1">Endomembrane system</location>
        <topology evidence="1">Multi-pass membrane protein</topology>
    </subcellularLocation>
    <subcellularLocation>
        <location evidence="2">Endoplasmic reticulum membrane</location>
    </subcellularLocation>
</comment>
<accession>A0AA38MCC6</accession>
<feature type="transmembrane region" description="Helical" evidence="11">
    <location>
        <begin position="175"/>
        <end position="194"/>
    </location>
</feature>
<evidence type="ECO:0000313" key="13">
    <source>
        <dbReference type="EMBL" id="KAJ3650946.1"/>
    </source>
</evidence>
<feature type="domain" description="TLC" evidence="12">
    <location>
        <begin position="125"/>
        <end position="327"/>
    </location>
</feature>
<evidence type="ECO:0000256" key="6">
    <source>
        <dbReference type="ARBA" id="ARBA00022989"/>
    </source>
</evidence>
<evidence type="ECO:0000256" key="5">
    <source>
        <dbReference type="ARBA" id="ARBA00022692"/>
    </source>
</evidence>
<keyword evidence="8 10" id="KW-0472">Membrane</keyword>
<evidence type="ECO:0000256" key="8">
    <source>
        <dbReference type="ARBA" id="ARBA00023136"/>
    </source>
</evidence>
<name>A0AA38MCC6_9CUCU</name>
<keyword evidence="6 11" id="KW-1133">Transmembrane helix</keyword>
<comment type="pathway">
    <text evidence="3">Lipid metabolism; sphingolipid metabolism.</text>
</comment>
<protein>
    <recommendedName>
        <fullName evidence="12">TLC domain-containing protein</fullName>
    </recommendedName>
</protein>
<evidence type="ECO:0000256" key="4">
    <source>
        <dbReference type="ARBA" id="ARBA00004991"/>
    </source>
</evidence>
<dbReference type="InterPro" id="IPR016439">
    <property type="entry name" value="Lag1/Lac1-like"/>
</dbReference>
<evidence type="ECO:0000256" key="2">
    <source>
        <dbReference type="ARBA" id="ARBA00004586"/>
    </source>
</evidence>
<evidence type="ECO:0000256" key="9">
    <source>
        <dbReference type="ARBA" id="ARBA00049036"/>
    </source>
</evidence>
<dbReference type="GO" id="GO:0050291">
    <property type="term" value="F:sphingosine N-acyltransferase activity"/>
    <property type="evidence" value="ECO:0007669"/>
    <property type="project" value="InterPro"/>
</dbReference>
<evidence type="ECO:0000256" key="7">
    <source>
        <dbReference type="ARBA" id="ARBA00023098"/>
    </source>
</evidence>
<reference evidence="13" key="1">
    <citation type="journal article" date="2023" name="G3 (Bethesda)">
        <title>Whole genome assemblies of Zophobas morio and Tenebrio molitor.</title>
        <authorList>
            <person name="Kaur S."/>
            <person name="Stinson S.A."/>
            <person name="diCenzo G.C."/>
        </authorList>
    </citation>
    <scope>NUCLEOTIDE SEQUENCE</scope>
    <source>
        <strain evidence="13">QUZm001</strain>
    </source>
</reference>
<organism evidence="13 14">
    <name type="scientific">Zophobas morio</name>
    <dbReference type="NCBI Taxonomy" id="2755281"/>
    <lineage>
        <taxon>Eukaryota</taxon>
        <taxon>Metazoa</taxon>
        <taxon>Ecdysozoa</taxon>
        <taxon>Arthropoda</taxon>
        <taxon>Hexapoda</taxon>
        <taxon>Insecta</taxon>
        <taxon>Pterygota</taxon>
        <taxon>Neoptera</taxon>
        <taxon>Endopterygota</taxon>
        <taxon>Coleoptera</taxon>
        <taxon>Polyphaga</taxon>
        <taxon>Cucujiformia</taxon>
        <taxon>Tenebrionidae</taxon>
        <taxon>Zophobas</taxon>
    </lineage>
</organism>
<evidence type="ECO:0000256" key="3">
    <source>
        <dbReference type="ARBA" id="ARBA00004760"/>
    </source>
</evidence>
<dbReference type="GO" id="GO:0003677">
    <property type="term" value="F:DNA binding"/>
    <property type="evidence" value="ECO:0007669"/>
    <property type="project" value="InterPro"/>
</dbReference>
<dbReference type="AlphaFoldDB" id="A0AA38MCC6"/>
<dbReference type="Pfam" id="PF03798">
    <property type="entry name" value="TRAM_LAG1_CLN8"/>
    <property type="match status" value="1"/>
</dbReference>
<dbReference type="EMBL" id="JALNTZ010000005">
    <property type="protein sequence ID" value="KAJ3650946.1"/>
    <property type="molecule type" value="Genomic_DNA"/>
</dbReference>
<evidence type="ECO:0000256" key="1">
    <source>
        <dbReference type="ARBA" id="ARBA00004127"/>
    </source>
</evidence>
<dbReference type="FunFam" id="1.10.10.60:FF:000020">
    <property type="entry name" value="Ceramide synthase 5"/>
    <property type="match status" value="1"/>
</dbReference>
<dbReference type="InterPro" id="IPR006634">
    <property type="entry name" value="TLC-dom"/>
</dbReference>
<feature type="transmembrane region" description="Helical" evidence="11">
    <location>
        <begin position="299"/>
        <end position="323"/>
    </location>
</feature>
<evidence type="ECO:0000256" key="10">
    <source>
        <dbReference type="PROSITE-ProRule" id="PRU00205"/>
    </source>
</evidence>
<dbReference type="PANTHER" id="PTHR12560:SF0">
    <property type="entry name" value="LD18904P"/>
    <property type="match status" value="1"/>
</dbReference>
<evidence type="ECO:0000313" key="14">
    <source>
        <dbReference type="Proteomes" id="UP001168821"/>
    </source>
</evidence>